<comment type="similarity">
    <text evidence="1">Belongs to the beta-class carbonic anhydrase family.</text>
</comment>
<organism evidence="2 3">
    <name type="scientific">Halalkalibacter alkaliphilus</name>
    <dbReference type="NCBI Taxonomy" id="2917993"/>
    <lineage>
        <taxon>Bacteria</taxon>
        <taxon>Bacillati</taxon>
        <taxon>Bacillota</taxon>
        <taxon>Bacilli</taxon>
        <taxon>Bacillales</taxon>
        <taxon>Bacillaceae</taxon>
        <taxon>Halalkalibacter</taxon>
    </lineage>
</organism>
<evidence type="ECO:0008006" key="4">
    <source>
        <dbReference type="Google" id="ProtNLM"/>
    </source>
</evidence>
<proteinExistence type="inferred from homology"/>
<protein>
    <recommendedName>
        <fullName evidence="4">Carbonic anhydrase</fullName>
    </recommendedName>
</protein>
<dbReference type="GO" id="GO:0008270">
    <property type="term" value="F:zinc ion binding"/>
    <property type="evidence" value="ECO:0007669"/>
    <property type="project" value="InterPro"/>
</dbReference>
<evidence type="ECO:0000313" key="3">
    <source>
        <dbReference type="Proteomes" id="UP001139150"/>
    </source>
</evidence>
<comment type="caution">
    <text evidence="2">The sequence shown here is derived from an EMBL/GenBank/DDBJ whole genome shotgun (WGS) entry which is preliminary data.</text>
</comment>
<dbReference type="RefSeq" id="WP_250097096.1">
    <property type="nucleotide sequence ID" value="NZ_JAKRYL010000014.1"/>
</dbReference>
<dbReference type="SUPFAM" id="SSF53056">
    <property type="entry name" value="beta-carbonic anhydrase, cab"/>
    <property type="match status" value="1"/>
</dbReference>
<reference evidence="2" key="1">
    <citation type="submission" date="2022-02" db="EMBL/GenBank/DDBJ databases">
        <title>Halalkalibacter sp. nov. isolated from Lonar Lake, India.</title>
        <authorList>
            <person name="Joshi A."/>
            <person name="Thite S."/>
            <person name="Lodha T."/>
        </authorList>
    </citation>
    <scope>NUCLEOTIDE SEQUENCE</scope>
    <source>
        <strain evidence="2">MEB205</strain>
    </source>
</reference>
<evidence type="ECO:0000313" key="2">
    <source>
        <dbReference type="EMBL" id="MCL7748203.1"/>
    </source>
</evidence>
<evidence type="ECO:0000256" key="1">
    <source>
        <dbReference type="ARBA" id="ARBA00006217"/>
    </source>
</evidence>
<dbReference type="GO" id="GO:0004089">
    <property type="term" value="F:carbonate dehydratase activity"/>
    <property type="evidence" value="ECO:0007669"/>
    <property type="project" value="InterPro"/>
</dbReference>
<sequence>MMKRLNRQVTSNKVLVIAHCEHEFTQRLPQWLNIESSQLLVLSSEGAAVTQPYGCLIRNIILAIYEQGVDDIYLIAPEAQTRPNFNQKILLDKFKNDEIDQDLLDTIEYSRILNEDILSWLKGPKECVEETLKASVTLLKKHPLIPKRVKIEAFTVNTNTGHFTSISPETEEGIC</sequence>
<dbReference type="EMBL" id="JAKRYL010000014">
    <property type="protein sequence ID" value="MCL7748203.1"/>
    <property type="molecule type" value="Genomic_DNA"/>
</dbReference>
<dbReference type="Proteomes" id="UP001139150">
    <property type="component" value="Unassembled WGS sequence"/>
</dbReference>
<keyword evidence="3" id="KW-1185">Reference proteome</keyword>
<gene>
    <name evidence="2" type="ORF">MF646_13825</name>
</gene>
<name>A0A9X2CTZ2_9BACI</name>
<dbReference type="AlphaFoldDB" id="A0A9X2CTZ2"/>
<accession>A0A9X2CTZ2</accession>
<dbReference type="PANTHER" id="PTHR43175:SF1">
    <property type="entry name" value="CARBONIC ANHYDRASE-LIKE PROTEIN YBCF-RELATED"/>
    <property type="match status" value="1"/>
</dbReference>
<dbReference type="InterPro" id="IPR036874">
    <property type="entry name" value="Carbonic_anhydrase_sf"/>
</dbReference>
<dbReference type="Gene3D" id="3.40.1050.10">
    <property type="entry name" value="Carbonic anhydrase"/>
    <property type="match status" value="1"/>
</dbReference>
<dbReference type="InterPro" id="IPR001765">
    <property type="entry name" value="Carbonic_anhydrase"/>
</dbReference>
<dbReference type="PANTHER" id="PTHR43175">
    <property type="entry name" value="CARBONIC ANHYDRASE"/>
    <property type="match status" value="1"/>
</dbReference>